<keyword evidence="1" id="KW-1133">Transmembrane helix</keyword>
<protein>
    <submittedName>
        <fullName evidence="2">Uncharacterized protein</fullName>
    </submittedName>
</protein>
<feature type="transmembrane region" description="Helical" evidence="1">
    <location>
        <begin position="42"/>
        <end position="60"/>
    </location>
</feature>
<organism evidence="2 3">
    <name type="scientific">Actinoplanes couchii</name>
    <dbReference type="NCBI Taxonomy" id="403638"/>
    <lineage>
        <taxon>Bacteria</taxon>
        <taxon>Bacillati</taxon>
        <taxon>Actinomycetota</taxon>
        <taxon>Actinomycetes</taxon>
        <taxon>Micromonosporales</taxon>
        <taxon>Micromonosporaceae</taxon>
        <taxon>Actinoplanes</taxon>
    </lineage>
</organism>
<dbReference type="EMBL" id="BOMG01000117">
    <property type="protein sequence ID" value="GID60962.1"/>
    <property type="molecule type" value="Genomic_DNA"/>
</dbReference>
<keyword evidence="1" id="KW-0472">Membrane</keyword>
<evidence type="ECO:0000256" key="1">
    <source>
        <dbReference type="SAM" id="Phobius"/>
    </source>
</evidence>
<keyword evidence="3" id="KW-1185">Reference proteome</keyword>
<dbReference type="RefSeq" id="WP_203808473.1">
    <property type="nucleotide sequence ID" value="NZ_BAAAQE010000047.1"/>
</dbReference>
<accession>A0ABQ3XR17</accession>
<evidence type="ECO:0000313" key="3">
    <source>
        <dbReference type="Proteomes" id="UP000612282"/>
    </source>
</evidence>
<proteinExistence type="predicted"/>
<name>A0ABQ3XR17_9ACTN</name>
<evidence type="ECO:0000313" key="2">
    <source>
        <dbReference type="EMBL" id="GID60962.1"/>
    </source>
</evidence>
<reference evidence="2 3" key="1">
    <citation type="submission" date="2021-01" db="EMBL/GenBank/DDBJ databases">
        <title>Whole genome shotgun sequence of Actinoplanes couchii NBRC 106145.</title>
        <authorList>
            <person name="Komaki H."/>
            <person name="Tamura T."/>
        </authorList>
    </citation>
    <scope>NUCLEOTIDE SEQUENCE [LARGE SCALE GENOMIC DNA]</scope>
    <source>
        <strain evidence="2 3">NBRC 106145</strain>
    </source>
</reference>
<keyword evidence="1" id="KW-0812">Transmembrane</keyword>
<sequence length="233" mass="26095">MRSVVRSVGLLVLWVVVYGTAALLLQLGGWGMSTLRYTCPDLFLALFGVPLTGFLLFRLLRRLARRWAFRRFADGSGWQRVDPGCRDWPWAGPGLHRDDPARFRVRGRVLVRSAWTFRSGDRQVTVGEVTGFGGILRGTLEHDFGQIVFVLVTLPAPLGSMAMRKPFEFIGDRHGYTSTLNVAFLNGEIPPWTVRGDELFTFQRLRSGTDPSGIPAAVQRALRVAELLPEPTR</sequence>
<dbReference type="Proteomes" id="UP000612282">
    <property type="component" value="Unassembled WGS sequence"/>
</dbReference>
<feature type="transmembrane region" description="Helical" evidence="1">
    <location>
        <begin position="7"/>
        <end position="30"/>
    </location>
</feature>
<comment type="caution">
    <text evidence="2">The sequence shown here is derived from an EMBL/GenBank/DDBJ whole genome shotgun (WGS) entry which is preliminary data.</text>
</comment>
<gene>
    <name evidence="2" type="ORF">Aco03nite_093660</name>
</gene>